<feature type="region of interest" description="Disordered" evidence="1">
    <location>
        <begin position="691"/>
        <end position="744"/>
    </location>
</feature>
<organism evidence="2 3">
    <name type="scientific">Ambrosiozyma monospora</name>
    <name type="common">Yeast</name>
    <name type="synonym">Endomycopsis monosporus</name>
    <dbReference type="NCBI Taxonomy" id="43982"/>
    <lineage>
        <taxon>Eukaryota</taxon>
        <taxon>Fungi</taxon>
        <taxon>Dikarya</taxon>
        <taxon>Ascomycota</taxon>
        <taxon>Saccharomycotina</taxon>
        <taxon>Pichiomycetes</taxon>
        <taxon>Pichiales</taxon>
        <taxon>Pichiaceae</taxon>
        <taxon>Ambrosiozyma</taxon>
    </lineage>
</organism>
<reference evidence="2" key="1">
    <citation type="submission" date="2023-04" db="EMBL/GenBank/DDBJ databases">
        <title>Ambrosiozyma monospora NBRC 1965.</title>
        <authorList>
            <person name="Ichikawa N."/>
            <person name="Sato H."/>
            <person name="Tonouchi N."/>
        </authorList>
    </citation>
    <scope>NUCLEOTIDE SEQUENCE</scope>
    <source>
        <strain evidence="2">NBRC 1965</strain>
    </source>
</reference>
<proteinExistence type="predicted"/>
<feature type="compositionally biased region" description="Basic and acidic residues" evidence="1">
    <location>
        <begin position="1"/>
        <end position="10"/>
    </location>
</feature>
<feature type="region of interest" description="Disordered" evidence="1">
    <location>
        <begin position="433"/>
        <end position="516"/>
    </location>
</feature>
<name>A0A9W6YPE6_AMBMO</name>
<evidence type="ECO:0000313" key="2">
    <source>
        <dbReference type="EMBL" id="GMG21785.1"/>
    </source>
</evidence>
<keyword evidence="3" id="KW-1185">Reference proteome</keyword>
<feature type="region of interest" description="Disordered" evidence="1">
    <location>
        <begin position="1"/>
        <end position="70"/>
    </location>
</feature>
<feature type="compositionally biased region" description="Low complexity" evidence="1">
    <location>
        <begin position="110"/>
        <end position="153"/>
    </location>
</feature>
<protein>
    <submittedName>
        <fullName evidence="2">Unnamed protein product</fullName>
    </submittedName>
</protein>
<gene>
    <name evidence="2" type="ORF">Amon01_000225000</name>
</gene>
<dbReference type="Proteomes" id="UP001165063">
    <property type="component" value="Unassembled WGS sequence"/>
</dbReference>
<comment type="caution">
    <text evidence="2">The sequence shown here is derived from an EMBL/GenBank/DDBJ whole genome shotgun (WGS) entry which is preliminary data.</text>
</comment>
<dbReference type="AlphaFoldDB" id="A0A9W6YPE6"/>
<feature type="region of interest" description="Disordered" evidence="1">
    <location>
        <begin position="96"/>
        <end position="220"/>
    </location>
</feature>
<accession>A0A9W6YPE6</accession>
<feature type="compositionally biased region" description="Basic and acidic residues" evidence="1">
    <location>
        <begin position="444"/>
        <end position="458"/>
    </location>
</feature>
<evidence type="ECO:0000313" key="3">
    <source>
        <dbReference type="Proteomes" id="UP001165063"/>
    </source>
</evidence>
<dbReference type="EMBL" id="BSXU01000794">
    <property type="protein sequence ID" value="GMG21785.1"/>
    <property type="molecule type" value="Genomic_DNA"/>
</dbReference>
<feature type="compositionally biased region" description="Polar residues" evidence="1">
    <location>
        <begin position="154"/>
        <end position="166"/>
    </location>
</feature>
<feature type="compositionally biased region" description="Low complexity" evidence="1">
    <location>
        <begin position="20"/>
        <end position="33"/>
    </location>
</feature>
<feature type="compositionally biased region" description="Polar residues" evidence="1">
    <location>
        <begin position="209"/>
        <end position="220"/>
    </location>
</feature>
<feature type="compositionally biased region" description="Low complexity" evidence="1">
    <location>
        <begin position="48"/>
        <end position="62"/>
    </location>
</feature>
<evidence type="ECO:0000256" key="1">
    <source>
        <dbReference type="SAM" id="MobiDB-lite"/>
    </source>
</evidence>
<feature type="compositionally biased region" description="Acidic residues" evidence="1">
    <location>
        <begin position="694"/>
        <end position="711"/>
    </location>
</feature>
<feature type="compositionally biased region" description="Basic residues" evidence="1">
    <location>
        <begin position="505"/>
        <end position="516"/>
    </location>
</feature>
<sequence length="836" mass="92092">MGSESPKKAPADLSVNSKDNNNTTTTNNTQNTNFVNPPSSAPEKAIATSTSSPSSTLPHPLTKNALNRTSLPVDKNYEALNSRGSIRKQLQNLHNKLHGSASPTSAVFRSSNNTNTNTDMNTDTDTDTNTTNNNNTNNTNNNNNDTNSNSNTTASKNSSVHTTPKAVSTPEARGGLFPALLNPPKLKSPNPPKSPKTPGASVLAKSPKETTTSSVLNASPGTKERFRIAAEKFEAVENPKYDIDLTAATNASLIVTELQEKTKDITLDDFTDEEITKINSDFMKLYSMKQGKHFVGTVSQVVQLLAVHKDAFDVYGNKFGLAIYLQCLLSASDGVICAFKLNMQYLQSSKQFLFEKTIKSAPSHSEPLNDALVYCNEKLHKPKKLNPQSPTKSPSKYSTMGSDEFMSTIVEPALSGSPAKKISAFSALHSAALKPQDKAPASHAPEKPVKETPKKKVDSSPVKKTPESKPASKKAKTTPSHQPARTLKRRLQANKETAKEPPTKKQQKKTVRAVGKVKKTNRAKEIKDMLDNAIDVDIEDDSLYNLVMKPNTTGAMVVDFIRNTINNTMSLMSAGQLRGINETFDMIFVSDPESIYCFTSTQLIQLLVVHSEKFLMFGDDSKPIVHVSYVTYDARGNENYTKYIIDYIQMYGLFLLQKDNASAAAKETEVESDEPELDSITQKKQKKKKADSLFVDESEGSEEDDDDDEDTEKTNDKSTSDNVDDEEESDSSFNTSSSKKIDTTPVNIPSLSTYRIRKALVVDSESLLTEIEAKLKKLSYGSSSKPATSAVTDTFELVFFDEPDEKHLFTDPQLIQLLRLCYDIFETEPLILPRFK</sequence>